<feature type="transmembrane region" description="Helical" evidence="2">
    <location>
        <begin position="194"/>
        <end position="213"/>
    </location>
</feature>
<feature type="region of interest" description="Disordered" evidence="1">
    <location>
        <begin position="93"/>
        <end position="132"/>
    </location>
</feature>
<dbReference type="EMBL" id="CAWUHC010000002">
    <property type="protein sequence ID" value="CAK7209236.1"/>
    <property type="molecule type" value="Genomic_DNA"/>
</dbReference>
<name>A0ABP0APS5_9PEZI</name>
<dbReference type="Proteomes" id="UP001642406">
    <property type="component" value="Unassembled WGS sequence"/>
</dbReference>
<evidence type="ECO:0000256" key="1">
    <source>
        <dbReference type="SAM" id="MobiDB-lite"/>
    </source>
</evidence>
<organism evidence="3 4">
    <name type="scientific">Sporothrix bragantina</name>
    <dbReference type="NCBI Taxonomy" id="671064"/>
    <lineage>
        <taxon>Eukaryota</taxon>
        <taxon>Fungi</taxon>
        <taxon>Dikarya</taxon>
        <taxon>Ascomycota</taxon>
        <taxon>Pezizomycotina</taxon>
        <taxon>Sordariomycetes</taxon>
        <taxon>Sordariomycetidae</taxon>
        <taxon>Ophiostomatales</taxon>
        <taxon>Ophiostomataceae</taxon>
        <taxon>Sporothrix</taxon>
    </lineage>
</organism>
<keyword evidence="2" id="KW-1133">Transmembrane helix</keyword>
<comment type="caution">
    <text evidence="3">The sequence shown here is derived from an EMBL/GenBank/DDBJ whole genome shotgun (WGS) entry which is preliminary data.</text>
</comment>
<feature type="region of interest" description="Disordered" evidence="1">
    <location>
        <begin position="375"/>
        <end position="399"/>
    </location>
</feature>
<evidence type="ECO:0000256" key="2">
    <source>
        <dbReference type="SAM" id="Phobius"/>
    </source>
</evidence>
<evidence type="ECO:0000313" key="3">
    <source>
        <dbReference type="EMBL" id="CAK7209236.1"/>
    </source>
</evidence>
<protein>
    <submittedName>
        <fullName evidence="3">Uncharacterized protein</fullName>
    </submittedName>
</protein>
<sequence length="481" mass="51831">MAQALEQNLAMSRVHNKQEHHQQQATGITGPEDWQALLSRLQRIVALLPLQNQGPAAAAAAPSSARFRSADASYTVNRMLPDDIGSLAMRRVPEAQVGSKTSESRHSSADIPVSASESRNSSAGVPAPTPASELRHAPAGVINARHRPSFSQTPAGQNALNRITYMGGILLPFSIIAGVLSMSDPFGPGDRLFWVFWVITLPITAFTLAVIYADDIRKSYIWSPMNHKSLQDAISRGEAIPAATAAALARATERINDKFSAPDSDSDSDIESETVLSAVRPVESPTSTGQTRARARVRVHTSSDPSGPLFYRLSEPSRPQQCRLSSPGPFVSPEGVANNHGPSPMVTPEENVEIQTPIMNASIRRRSHILGPLRRGWSTTARPHGGDPSTKPETGLSPNNIEAANPYGETVMIDVARPNVDPDIAEMFGPPNGIDVTAPGCPTILLAQRRRDTDPAAWRRQQLGWIGAIKKMTGYLKTQDA</sequence>
<keyword evidence="2" id="KW-0812">Transmembrane</keyword>
<accession>A0ABP0APS5</accession>
<gene>
    <name evidence="3" type="ORF">SBRCBS47491_000375</name>
</gene>
<keyword evidence="4" id="KW-1185">Reference proteome</keyword>
<proteinExistence type="predicted"/>
<keyword evidence="2" id="KW-0472">Membrane</keyword>
<feature type="region of interest" description="Disordered" evidence="1">
    <location>
        <begin position="258"/>
        <end position="310"/>
    </location>
</feature>
<feature type="transmembrane region" description="Helical" evidence="2">
    <location>
        <begin position="163"/>
        <end position="182"/>
    </location>
</feature>
<evidence type="ECO:0000313" key="4">
    <source>
        <dbReference type="Proteomes" id="UP001642406"/>
    </source>
</evidence>
<reference evidence="3 4" key="1">
    <citation type="submission" date="2024-01" db="EMBL/GenBank/DDBJ databases">
        <authorList>
            <person name="Allen C."/>
            <person name="Tagirdzhanova G."/>
        </authorList>
    </citation>
    <scope>NUCLEOTIDE SEQUENCE [LARGE SCALE GENOMIC DNA]</scope>
</reference>